<feature type="compositionally biased region" description="Polar residues" evidence="3">
    <location>
        <begin position="914"/>
        <end position="923"/>
    </location>
</feature>
<dbReference type="GO" id="GO:0005525">
    <property type="term" value="F:GTP binding"/>
    <property type="evidence" value="ECO:0007669"/>
    <property type="project" value="InterPro"/>
</dbReference>
<organism evidence="6 7">
    <name type="scientific">Cephalotrichum gorgonifer</name>
    <dbReference type="NCBI Taxonomy" id="2041049"/>
    <lineage>
        <taxon>Eukaryota</taxon>
        <taxon>Fungi</taxon>
        <taxon>Dikarya</taxon>
        <taxon>Ascomycota</taxon>
        <taxon>Pezizomycotina</taxon>
        <taxon>Sordariomycetes</taxon>
        <taxon>Hypocreomycetidae</taxon>
        <taxon>Microascales</taxon>
        <taxon>Microascaceae</taxon>
        <taxon>Cephalotrichum</taxon>
    </lineage>
</organism>
<dbReference type="Pfam" id="PF01031">
    <property type="entry name" value="Dynamin_M"/>
    <property type="match status" value="1"/>
</dbReference>
<dbReference type="Pfam" id="PF00350">
    <property type="entry name" value="Dynamin_N"/>
    <property type="match status" value="1"/>
</dbReference>
<dbReference type="InterPro" id="IPR030381">
    <property type="entry name" value="G_DYNAMIN_dom"/>
</dbReference>
<feature type="compositionally biased region" description="Polar residues" evidence="3">
    <location>
        <begin position="896"/>
        <end position="905"/>
    </location>
</feature>
<dbReference type="GO" id="GO:0048312">
    <property type="term" value="P:intracellular distribution of mitochondria"/>
    <property type="evidence" value="ECO:0007669"/>
    <property type="project" value="TreeGrafter"/>
</dbReference>
<dbReference type="InterPro" id="IPR000375">
    <property type="entry name" value="Dynamin_stalk"/>
</dbReference>
<feature type="compositionally biased region" description="Acidic residues" evidence="3">
    <location>
        <begin position="419"/>
        <end position="429"/>
    </location>
</feature>
<dbReference type="GO" id="GO:0006897">
    <property type="term" value="P:endocytosis"/>
    <property type="evidence" value="ECO:0007669"/>
    <property type="project" value="TreeGrafter"/>
</dbReference>
<accession>A0AAE8N6T7</accession>
<dbReference type="Proteomes" id="UP001187682">
    <property type="component" value="Unassembled WGS sequence"/>
</dbReference>
<evidence type="ECO:0000256" key="2">
    <source>
        <dbReference type="ARBA" id="ARBA00023134"/>
    </source>
</evidence>
<dbReference type="SUPFAM" id="SSF52540">
    <property type="entry name" value="P-loop containing nucleoside triphosphate hydrolases"/>
    <property type="match status" value="1"/>
</dbReference>
<sequence length="967" mass="104032">MADSSKEAVLDSVVVDELNTESKALLDTIDSLRALNVGEIVNLPQIIVVGDQSSGKSSVLEAISHVKFPVKGDLCTRFATELALRKSSVSSVDVSIRFSDPDRSSHPFQKSGFHLEDLPQLIEEAKERMGIRVGGIKGFSKDVLRVEVTGPDVPSLTLVDLPGFFHSETADQSREGKETVDMLVESYMKQPNSIILAVVAANAQPSNQIVLEKCKTHDPGRTRTLGIVTKPDLALAGSADERKYLQLAQNKESVHKFALGWHVLRNRSESEGEDDSHSDRNLREANFLASGAWASLSPGNKGISSLRKKLSKVLLDHIQKTLPGLINDIKENIDERMTKLAQLGNARATPDHMKAYLIGIAEEFQKLVRDGVNGIYADKFFGDLDDRERKLRAKLRNLNQAFSIVLSSKGASQKIVHDADDEGDSEVEGDSSGSGDDSTEVDVPSYLEPFVSCFDEFPEPEVINQSDLNRDLEALASGNQGREFPGIPNKDLVVQLFQKQARPWKGIARFYVNLATDVVKGFIEELITHVVGPDEATAAALLRNVVDPFFDERREVVASKVEEMLYPYVHGYGGLPFATEYRSRMSRRAARRLADQVGSALAADLPVTLVVASSKKLTSKKIREALSRPEALESSEFGTEQIVDMMEVYYEMSCRTFSENVVNLAVESCLVRHVEGMLTPKKVNLMDDESLRDLAAESPDITFEREMLEAQVSKLKDGLKMCQRHKPRGTTALPSTISGTRSVSSSAVSGPPNATMPDRTASTSVGAPPNPLTNLPEKSQPKLFSFSHPVDTPSSADKKPSPHSGLFAGLSSAQKTTPASSGLFAGLSSARKTTSASSGLFAKSPSAEQSSPAPSGLFAKSPSAEKSSPAPSSLFAKSPSAEKSSPAPSSLFAKSVSAQENTHAPSSLFGGGASAQQSSTTPTGLFAGLSAKQTTSEPSGLFAKSPSAQQKSPAPSASSGKNQGTVR</sequence>
<dbReference type="PANTHER" id="PTHR11566">
    <property type="entry name" value="DYNAMIN"/>
    <property type="match status" value="1"/>
</dbReference>
<dbReference type="GO" id="GO:0005739">
    <property type="term" value="C:mitochondrion"/>
    <property type="evidence" value="ECO:0007669"/>
    <property type="project" value="TreeGrafter"/>
</dbReference>
<dbReference type="InterPro" id="IPR027417">
    <property type="entry name" value="P-loop_NTPase"/>
</dbReference>
<feature type="domain" description="Dynamin-type G" evidence="5">
    <location>
        <begin position="40"/>
        <end position="323"/>
    </location>
</feature>
<feature type="compositionally biased region" description="Low complexity" evidence="3">
    <location>
        <begin position="943"/>
        <end position="959"/>
    </location>
</feature>
<evidence type="ECO:0000313" key="7">
    <source>
        <dbReference type="Proteomes" id="UP001187682"/>
    </source>
</evidence>
<dbReference type="AlphaFoldDB" id="A0AAE8N6T7"/>
<keyword evidence="2" id="KW-0342">GTP-binding</keyword>
<comment type="caution">
    <text evidence="6">The sequence shown here is derived from an EMBL/GenBank/DDBJ whole genome shotgun (WGS) entry which is preliminary data.</text>
</comment>
<feature type="region of interest" description="Disordered" evidence="3">
    <location>
        <begin position="840"/>
        <end position="967"/>
    </location>
</feature>
<dbReference type="InterPro" id="IPR045063">
    <property type="entry name" value="Dynamin_N"/>
</dbReference>
<dbReference type="PROSITE" id="PS51388">
    <property type="entry name" value="GED"/>
    <property type="match status" value="1"/>
</dbReference>
<dbReference type="InterPro" id="IPR001401">
    <property type="entry name" value="Dynamin_GTPase"/>
</dbReference>
<dbReference type="PANTHER" id="PTHR11566:SF149">
    <property type="entry name" value="GTPASE, PUTATIVE (AFU_ORTHOLOGUE AFUA_6G11890)-RELATED"/>
    <property type="match status" value="1"/>
</dbReference>
<dbReference type="InterPro" id="IPR020850">
    <property type="entry name" value="GED_dom"/>
</dbReference>
<proteinExistence type="predicted"/>
<evidence type="ECO:0000256" key="3">
    <source>
        <dbReference type="SAM" id="MobiDB-lite"/>
    </source>
</evidence>
<dbReference type="InterPro" id="IPR022812">
    <property type="entry name" value="Dynamin"/>
</dbReference>
<dbReference type="GO" id="GO:0000266">
    <property type="term" value="P:mitochondrial fission"/>
    <property type="evidence" value="ECO:0007669"/>
    <property type="project" value="TreeGrafter"/>
</dbReference>
<protein>
    <submittedName>
        <fullName evidence="6">Related to interferon-regulated resistance GTP-binding protein</fullName>
    </submittedName>
</protein>
<dbReference type="GO" id="GO:0016559">
    <property type="term" value="P:peroxisome fission"/>
    <property type="evidence" value="ECO:0007669"/>
    <property type="project" value="TreeGrafter"/>
</dbReference>
<evidence type="ECO:0000259" key="4">
    <source>
        <dbReference type="PROSITE" id="PS51388"/>
    </source>
</evidence>
<dbReference type="Pfam" id="PF02212">
    <property type="entry name" value="GED"/>
    <property type="match status" value="1"/>
</dbReference>
<dbReference type="GO" id="GO:0008017">
    <property type="term" value="F:microtubule binding"/>
    <property type="evidence" value="ECO:0007669"/>
    <property type="project" value="TreeGrafter"/>
</dbReference>
<feature type="region of interest" description="Disordered" evidence="3">
    <location>
        <begin position="725"/>
        <end position="815"/>
    </location>
</feature>
<dbReference type="GO" id="GO:0003924">
    <property type="term" value="F:GTPase activity"/>
    <property type="evidence" value="ECO:0007669"/>
    <property type="project" value="InterPro"/>
</dbReference>
<evidence type="ECO:0000259" key="5">
    <source>
        <dbReference type="PROSITE" id="PS51718"/>
    </source>
</evidence>
<feature type="compositionally biased region" description="Low complexity" evidence="3">
    <location>
        <begin position="735"/>
        <end position="750"/>
    </location>
</feature>
<dbReference type="Gene3D" id="3.40.50.300">
    <property type="entry name" value="P-loop containing nucleotide triphosphate hydrolases"/>
    <property type="match status" value="1"/>
</dbReference>
<feature type="compositionally biased region" description="Low complexity" evidence="3">
    <location>
        <begin position="842"/>
        <end position="890"/>
    </location>
</feature>
<evidence type="ECO:0000313" key="6">
    <source>
        <dbReference type="EMBL" id="SPO06203.1"/>
    </source>
</evidence>
<name>A0AAE8N6T7_9PEZI</name>
<dbReference type="InterPro" id="IPR003130">
    <property type="entry name" value="GED"/>
</dbReference>
<evidence type="ECO:0000256" key="1">
    <source>
        <dbReference type="ARBA" id="ARBA00022741"/>
    </source>
</evidence>
<keyword evidence="1" id="KW-0547">Nucleotide-binding</keyword>
<dbReference type="GO" id="GO:0005874">
    <property type="term" value="C:microtubule"/>
    <property type="evidence" value="ECO:0007669"/>
    <property type="project" value="TreeGrafter"/>
</dbReference>
<keyword evidence="7" id="KW-1185">Reference proteome</keyword>
<dbReference type="PROSITE" id="PS51718">
    <property type="entry name" value="G_DYNAMIN_2"/>
    <property type="match status" value="1"/>
</dbReference>
<dbReference type="GO" id="GO:0016020">
    <property type="term" value="C:membrane"/>
    <property type="evidence" value="ECO:0007669"/>
    <property type="project" value="TreeGrafter"/>
</dbReference>
<feature type="region of interest" description="Disordered" evidence="3">
    <location>
        <begin position="415"/>
        <end position="440"/>
    </location>
</feature>
<feature type="domain" description="GED" evidence="4">
    <location>
        <begin position="639"/>
        <end position="730"/>
    </location>
</feature>
<reference evidence="6" key="1">
    <citation type="submission" date="2018-03" db="EMBL/GenBank/DDBJ databases">
        <authorList>
            <person name="Guldener U."/>
        </authorList>
    </citation>
    <scope>NUCLEOTIDE SEQUENCE</scope>
</reference>
<dbReference type="CDD" id="cd08771">
    <property type="entry name" value="DLP_1"/>
    <property type="match status" value="1"/>
</dbReference>
<gene>
    <name evidence="6" type="ORF">DNG_08892</name>
</gene>
<dbReference type="FunFam" id="3.40.50.300:FF:001425">
    <property type="entry name" value="Dynamin GTPase, putative"/>
    <property type="match status" value="1"/>
</dbReference>
<dbReference type="PRINTS" id="PR00195">
    <property type="entry name" value="DYNAMIN"/>
</dbReference>
<dbReference type="EMBL" id="ONZQ02000015">
    <property type="protein sequence ID" value="SPO06203.1"/>
    <property type="molecule type" value="Genomic_DNA"/>
</dbReference>
<dbReference type="SMART" id="SM00053">
    <property type="entry name" value="DYNc"/>
    <property type="match status" value="1"/>
</dbReference>